<organism evidence="1 2">
    <name type="scientific">Neobacillus niacini</name>
    <dbReference type="NCBI Taxonomy" id="86668"/>
    <lineage>
        <taxon>Bacteria</taxon>
        <taxon>Bacillati</taxon>
        <taxon>Bacillota</taxon>
        <taxon>Bacilli</taxon>
        <taxon>Bacillales</taxon>
        <taxon>Bacillaceae</taxon>
        <taxon>Neobacillus</taxon>
    </lineage>
</organism>
<comment type="caution">
    <text evidence="1">The sequence shown here is derived from an EMBL/GenBank/DDBJ whole genome shotgun (WGS) entry which is preliminary data.</text>
</comment>
<reference evidence="2" key="2">
    <citation type="submission" date="2020-08" db="EMBL/GenBank/DDBJ databases">
        <title>The Agave Microbiome: Exploring the role of microbial communities in plant adaptations to desert environments.</title>
        <authorList>
            <person name="Partida-Martinez L.P."/>
        </authorList>
    </citation>
    <scope>NUCLEOTIDE SEQUENCE [LARGE SCALE GENOMIC DNA]</scope>
    <source>
        <strain evidence="2">AT2.8</strain>
    </source>
</reference>
<proteinExistence type="predicted"/>
<sequence>MDEYMQRGGKDVIKEINEGIKGKGYKDRQWE</sequence>
<gene>
    <name evidence="1" type="ORF">F4694_005813</name>
</gene>
<reference evidence="2" key="1">
    <citation type="submission" date="2020-07" db="EMBL/GenBank/DDBJ databases">
        <authorList>
            <person name="Partida-Martinez L."/>
            <person name="Huntemann M."/>
            <person name="Clum A."/>
            <person name="Wang J."/>
            <person name="Palaniappan K."/>
            <person name="Ritter S."/>
            <person name="Chen I.-M."/>
            <person name="Stamatis D."/>
            <person name="Reddy T."/>
            <person name="O'Malley R."/>
            <person name="Daum C."/>
            <person name="Shapiro N."/>
            <person name="Ivanova N."/>
            <person name="Kyrpides N."/>
            <person name="Woyke T."/>
        </authorList>
    </citation>
    <scope>NUCLEOTIDE SEQUENCE [LARGE SCALE GENOMIC DNA]</scope>
    <source>
        <strain evidence="2">AT2.8</strain>
    </source>
</reference>
<accession>A0A852TMQ8</accession>
<name>A0A852TMQ8_9BACI</name>
<evidence type="ECO:0000313" key="1">
    <source>
        <dbReference type="EMBL" id="NYE08956.1"/>
    </source>
</evidence>
<protein>
    <submittedName>
        <fullName evidence="1">Uncharacterized protein</fullName>
    </submittedName>
</protein>
<evidence type="ECO:0000313" key="2">
    <source>
        <dbReference type="Proteomes" id="UP000548423"/>
    </source>
</evidence>
<dbReference type="Proteomes" id="UP000548423">
    <property type="component" value="Unassembled WGS sequence"/>
</dbReference>
<dbReference type="EMBL" id="JACCBX010000017">
    <property type="protein sequence ID" value="NYE08956.1"/>
    <property type="molecule type" value="Genomic_DNA"/>
</dbReference>
<dbReference type="AlphaFoldDB" id="A0A852TMQ8"/>